<proteinExistence type="predicted"/>
<accession>A0A1Y6E4Z9</accession>
<dbReference type="AlphaFoldDB" id="A0A1Y6E4Z9"/>
<evidence type="ECO:0000313" key="1">
    <source>
        <dbReference type="EMBL" id="SMQ57848.1"/>
    </source>
</evidence>
<evidence type="ECO:0000313" key="2">
    <source>
        <dbReference type="Proteomes" id="UP000194469"/>
    </source>
</evidence>
<dbReference type="Proteomes" id="UP000194469">
    <property type="component" value="Unassembled WGS sequence"/>
</dbReference>
<reference evidence="2" key="1">
    <citation type="submission" date="2017-04" db="EMBL/GenBank/DDBJ databases">
        <authorList>
            <person name="Varghese N."/>
            <person name="Submissions S."/>
        </authorList>
    </citation>
    <scope>NUCLEOTIDE SEQUENCE [LARGE SCALE GENOMIC DNA]</scope>
    <source>
        <strain evidence="2">UI2</strain>
    </source>
</reference>
<dbReference type="EMBL" id="FXWL01000001">
    <property type="protein sequence ID" value="SMQ57848.1"/>
    <property type="molecule type" value="Genomic_DNA"/>
</dbReference>
<sequence>MLALYATYRADENRWLAYSRRNDDYGPPLRRYLHPDVSERNATTVTDFLAAAGLADHRQGSYSRNGFGGGRGFRSRIRARAELVVLLEDHGVTPASLGVAEWSELLRLKAPADRWGGPKRLLPYSDTDATLALRTELRAYNAFLDQFRIDLEPLADAPSALAAQSDDDAPDMADRQRRRLYRVFNNDRWDHGGRFYGGWWQQIPSAHRRHLLIDGEETVELDFAALHPRFCYHLEGMPLAPDIDPYHVEGISGPNVRSAIKVAFNQLVNVDGPVRLKAPDGVPAMLPRGTNYAKLIRLIEAQHAPISSWLRQGRGVELQYLDSQIASRILGYMRFRSVCCLPVHDSFIVPRSAEATLGHAMLMAHWATLKGQTGIGCWPIITGWTSDAIRDRAQAEVGEP</sequence>
<gene>
    <name evidence="1" type="ORF">SAMN06295984_0010</name>
</gene>
<keyword evidence="2" id="KW-1185">Reference proteome</keyword>
<name>A0A1Y6E4Z9_9SPHN</name>
<organism evidence="1 2">
    <name type="scientific">Sphingopyxis terrae subsp. ummariensis</name>
    <dbReference type="NCBI Taxonomy" id="429001"/>
    <lineage>
        <taxon>Bacteria</taxon>
        <taxon>Pseudomonadati</taxon>
        <taxon>Pseudomonadota</taxon>
        <taxon>Alphaproteobacteria</taxon>
        <taxon>Sphingomonadales</taxon>
        <taxon>Sphingomonadaceae</taxon>
        <taxon>Sphingopyxis</taxon>
    </lineage>
</organism>
<evidence type="ECO:0008006" key="3">
    <source>
        <dbReference type="Google" id="ProtNLM"/>
    </source>
</evidence>
<protein>
    <recommendedName>
        <fullName evidence="3">DNA-directed DNA polymerase family A palm domain-containing protein</fullName>
    </recommendedName>
</protein>